<dbReference type="PANTHER" id="PTHR31111:SF106">
    <property type="entry name" value="F-BOX ASSOCIATED UBIQUITINATION EFFECTOR FAMILY PROTEIN"/>
    <property type="match status" value="1"/>
</dbReference>
<accession>D7LCL9</accession>
<dbReference type="Gramene" id="scaffold_400122.1">
    <property type="protein sequence ID" value="scaffold_400122.1"/>
    <property type="gene ID" value="scaffold_400122.1"/>
</dbReference>
<evidence type="ECO:0000313" key="3">
    <source>
        <dbReference type="EMBL" id="EFH56665.1"/>
    </source>
</evidence>
<dbReference type="InterPro" id="IPR017451">
    <property type="entry name" value="F-box-assoc_interact_dom"/>
</dbReference>
<dbReference type="AlphaFoldDB" id="D7LCL9"/>
<protein>
    <submittedName>
        <fullName evidence="3">Uncharacterized protein</fullName>
    </submittedName>
</protein>
<dbReference type="InterPro" id="IPR013187">
    <property type="entry name" value="F-box-assoc_dom_typ3"/>
</dbReference>
<dbReference type="HOGENOM" id="CLU_1429851_0_0_1"/>
<dbReference type="Proteomes" id="UP000008694">
    <property type="component" value="Unassembled WGS sequence"/>
</dbReference>
<evidence type="ECO:0000259" key="2">
    <source>
        <dbReference type="Pfam" id="PF08268"/>
    </source>
</evidence>
<dbReference type="PANTHER" id="PTHR31111">
    <property type="entry name" value="BNAA05G37150D PROTEIN-RELATED"/>
    <property type="match status" value="1"/>
</dbReference>
<evidence type="ECO:0000259" key="1">
    <source>
        <dbReference type="Pfam" id="PF00646"/>
    </source>
</evidence>
<dbReference type="InterPro" id="IPR001810">
    <property type="entry name" value="F-box_dom"/>
</dbReference>
<reference evidence="4" key="1">
    <citation type="journal article" date="2011" name="Nat. Genet.">
        <title>The Arabidopsis lyrata genome sequence and the basis of rapid genome size change.</title>
        <authorList>
            <person name="Hu T.T."/>
            <person name="Pattyn P."/>
            <person name="Bakker E.G."/>
            <person name="Cao J."/>
            <person name="Cheng J.-F."/>
            <person name="Clark R.M."/>
            <person name="Fahlgren N."/>
            <person name="Fawcett J.A."/>
            <person name="Grimwood J."/>
            <person name="Gundlach H."/>
            <person name="Haberer G."/>
            <person name="Hollister J.D."/>
            <person name="Ossowski S."/>
            <person name="Ottilar R.P."/>
            <person name="Salamov A.A."/>
            <person name="Schneeberger K."/>
            <person name="Spannagl M."/>
            <person name="Wang X."/>
            <person name="Yang L."/>
            <person name="Nasrallah M.E."/>
            <person name="Bergelson J."/>
            <person name="Carrington J.C."/>
            <person name="Gaut B.S."/>
            <person name="Schmutz J."/>
            <person name="Mayer K.F.X."/>
            <person name="Van de Peer Y."/>
            <person name="Grigoriev I.V."/>
            <person name="Nordborg M."/>
            <person name="Weigel D."/>
            <person name="Guo Y.-L."/>
        </authorList>
    </citation>
    <scope>NUCLEOTIDE SEQUENCE [LARGE SCALE GENOMIC DNA]</scope>
    <source>
        <strain evidence="4">cv. MN47</strain>
    </source>
</reference>
<sequence length="190" mass="22122">MSQAIMSFDVRSEKFHLVKRPQTAPVSNLASYEGKLAVLFSGISDCRITLWVLEDVVKHEWSEKLYVLPPLDGVNYYHFYPFCVADGVVYSHFETSDVVLESTSSSSPRVKRRRKKISDDRSTNSDLLPTDLIMEILKRLPVETLFRFCVWKNWASIIRGRYFMKMFLAESTSRPARLFFGFKHERVKPL</sequence>
<organism evidence="4">
    <name type="scientific">Arabidopsis lyrata subsp. lyrata</name>
    <name type="common">Lyre-leaved rock-cress</name>
    <dbReference type="NCBI Taxonomy" id="81972"/>
    <lineage>
        <taxon>Eukaryota</taxon>
        <taxon>Viridiplantae</taxon>
        <taxon>Streptophyta</taxon>
        <taxon>Embryophyta</taxon>
        <taxon>Tracheophyta</taxon>
        <taxon>Spermatophyta</taxon>
        <taxon>Magnoliopsida</taxon>
        <taxon>eudicotyledons</taxon>
        <taxon>Gunneridae</taxon>
        <taxon>Pentapetalae</taxon>
        <taxon>rosids</taxon>
        <taxon>malvids</taxon>
        <taxon>Brassicales</taxon>
        <taxon>Brassicaceae</taxon>
        <taxon>Camelineae</taxon>
        <taxon>Arabidopsis</taxon>
    </lineage>
</organism>
<dbReference type="Pfam" id="PF08268">
    <property type="entry name" value="FBA_3"/>
    <property type="match status" value="1"/>
</dbReference>
<feature type="domain" description="F-box" evidence="1">
    <location>
        <begin position="127"/>
        <end position="159"/>
    </location>
</feature>
<dbReference type="Pfam" id="PF00646">
    <property type="entry name" value="F-box"/>
    <property type="match status" value="1"/>
</dbReference>
<evidence type="ECO:0000313" key="4">
    <source>
        <dbReference type="Proteomes" id="UP000008694"/>
    </source>
</evidence>
<dbReference type="InterPro" id="IPR036047">
    <property type="entry name" value="F-box-like_dom_sf"/>
</dbReference>
<proteinExistence type="predicted"/>
<feature type="domain" description="F-box associated beta-propeller type 3" evidence="2">
    <location>
        <begin position="3"/>
        <end position="77"/>
    </location>
</feature>
<dbReference type="SUPFAM" id="SSF81383">
    <property type="entry name" value="F-box domain"/>
    <property type="match status" value="1"/>
</dbReference>
<dbReference type="EMBL" id="GL348716">
    <property type="protein sequence ID" value="EFH56665.1"/>
    <property type="molecule type" value="Genomic_DNA"/>
</dbReference>
<gene>
    <name evidence="3" type="ORF">ARALYDRAFT_900621</name>
</gene>
<keyword evidence="4" id="KW-1185">Reference proteome</keyword>
<dbReference type="NCBIfam" id="TIGR01640">
    <property type="entry name" value="F_box_assoc_1"/>
    <property type="match status" value="1"/>
</dbReference>
<name>D7LCL9_ARALL</name>